<name>A0A371BJ90_9SPHN</name>
<sequence length="78" mass="8966">MNGSQALEYTQRQADEQALKAAMHCAYARSFHSYFNQYILTDFERGYIVVDEGDYGALPQHLVDRIVDSVPSQMLDEF</sequence>
<keyword evidence="2" id="KW-1185">Reference proteome</keyword>
<dbReference type="EMBL" id="QRGP01000001">
    <property type="protein sequence ID" value="RDV07431.1"/>
    <property type="molecule type" value="Genomic_DNA"/>
</dbReference>
<evidence type="ECO:0000313" key="1">
    <source>
        <dbReference type="EMBL" id="RDV07431.1"/>
    </source>
</evidence>
<reference evidence="2" key="1">
    <citation type="submission" date="2018-08" db="EMBL/GenBank/DDBJ databases">
        <authorList>
            <person name="Kim S.-J."/>
            <person name="Jung G.-Y."/>
        </authorList>
    </citation>
    <scope>NUCLEOTIDE SEQUENCE [LARGE SCALE GENOMIC DNA]</scope>
    <source>
        <strain evidence="2">GY_G</strain>
    </source>
</reference>
<dbReference type="OrthoDB" id="7450893at2"/>
<protein>
    <submittedName>
        <fullName evidence="1">Uncharacterized protein</fullName>
    </submittedName>
</protein>
<evidence type="ECO:0000313" key="2">
    <source>
        <dbReference type="Proteomes" id="UP000263833"/>
    </source>
</evidence>
<accession>A0A371BJ90</accession>
<comment type="caution">
    <text evidence="1">The sequence shown here is derived from an EMBL/GenBank/DDBJ whole genome shotgun (WGS) entry which is preliminary data.</text>
</comment>
<dbReference type="RefSeq" id="WP_115548978.1">
    <property type="nucleotide sequence ID" value="NZ_QRGP01000001.1"/>
</dbReference>
<gene>
    <name evidence="1" type="ORF">DXH95_08825</name>
</gene>
<dbReference type="AlphaFoldDB" id="A0A371BJ90"/>
<proteinExistence type="predicted"/>
<organism evidence="1 2">
    <name type="scientific">Sphingorhabdus pulchriflava</name>
    <dbReference type="NCBI Taxonomy" id="2292257"/>
    <lineage>
        <taxon>Bacteria</taxon>
        <taxon>Pseudomonadati</taxon>
        <taxon>Pseudomonadota</taxon>
        <taxon>Alphaproteobacteria</taxon>
        <taxon>Sphingomonadales</taxon>
        <taxon>Sphingomonadaceae</taxon>
        <taxon>Sphingorhabdus</taxon>
    </lineage>
</organism>
<dbReference type="Proteomes" id="UP000263833">
    <property type="component" value="Unassembled WGS sequence"/>
</dbReference>